<gene>
    <name evidence="1" type="ORF">SEV965_LOCUS39883</name>
</gene>
<evidence type="ECO:0000313" key="1">
    <source>
        <dbReference type="EMBL" id="CAF1580976.1"/>
    </source>
</evidence>
<dbReference type="InterPro" id="IPR036397">
    <property type="entry name" value="RNaseH_sf"/>
</dbReference>
<dbReference type="Proteomes" id="UP000663889">
    <property type="component" value="Unassembled WGS sequence"/>
</dbReference>
<evidence type="ECO:0008006" key="3">
    <source>
        <dbReference type="Google" id="ProtNLM"/>
    </source>
</evidence>
<proteinExistence type="predicted"/>
<feature type="non-terminal residue" evidence="1">
    <location>
        <position position="1"/>
    </location>
</feature>
<dbReference type="AlphaFoldDB" id="A0A815ZDR8"/>
<accession>A0A815ZDR8</accession>
<evidence type="ECO:0000313" key="2">
    <source>
        <dbReference type="Proteomes" id="UP000663889"/>
    </source>
</evidence>
<dbReference type="Gene3D" id="3.30.420.10">
    <property type="entry name" value="Ribonuclease H-like superfamily/Ribonuclease H"/>
    <property type="match status" value="1"/>
</dbReference>
<organism evidence="1 2">
    <name type="scientific">Rotaria sordida</name>
    <dbReference type="NCBI Taxonomy" id="392033"/>
    <lineage>
        <taxon>Eukaryota</taxon>
        <taxon>Metazoa</taxon>
        <taxon>Spiralia</taxon>
        <taxon>Gnathifera</taxon>
        <taxon>Rotifera</taxon>
        <taxon>Eurotatoria</taxon>
        <taxon>Bdelloidea</taxon>
        <taxon>Philodinida</taxon>
        <taxon>Philodinidae</taxon>
        <taxon>Rotaria</taxon>
    </lineage>
</organism>
<dbReference type="EMBL" id="CAJNOU010018750">
    <property type="protein sequence ID" value="CAF1580976.1"/>
    <property type="molecule type" value="Genomic_DNA"/>
</dbReference>
<feature type="non-terminal residue" evidence="1">
    <location>
        <position position="113"/>
    </location>
</feature>
<sequence>VLVLLLMKTKFGRPRPTHLQSQVQYRVVIFGAVWYDGRSNLVFINNRTNTTTYVQYLEAALAPHLRHLRQYYFIHDRPTWAHTPLAHDWLRNNRIRCMDDYPPLSPGLNAVES</sequence>
<name>A0A815ZDR8_9BILA</name>
<reference evidence="1" key="1">
    <citation type="submission" date="2021-02" db="EMBL/GenBank/DDBJ databases">
        <authorList>
            <person name="Nowell W R."/>
        </authorList>
    </citation>
    <scope>NUCLEOTIDE SEQUENCE</scope>
</reference>
<protein>
    <recommendedName>
        <fullName evidence="3">Transposase</fullName>
    </recommendedName>
</protein>
<comment type="caution">
    <text evidence="1">The sequence shown here is derived from an EMBL/GenBank/DDBJ whole genome shotgun (WGS) entry which is preliminary data.</text>
</comment>
<dbReference type="GO" id="GO:0003676">
    <property type="term" value="F:nucleic acid binding"/>
    <property type="evidence" value="ECO:0007669"/>
    <property type="project" value="InterPro"/>
</dbReference>